<dbReference type="InterPro" id="IPR011006">
    <property type="entry name" value="CheY-like_superfamily"/>
</dbReference>
<accession>A0A4Y3QPK9</accession>
<dbReference type="GO" id="GO:0000160">
    <property type="term" value="P:phosphorelay signal transduction system"/>
    <property type="evidence" value="ECO:0007669"/>
    <property type="project" value="InterPro"/>
</dbReference>
<name>A0A4Y3QPK9_MICTE</name>
<proteinExistence type="predicted"/>
<dbReference type="Pfam" id="PF00072">
    <property type="entry name" value="Response_reg"/>
    <property type="match status" value="1"/>
</dbReference>
<protein>
    <recommendedName>
        <fullName evidence="2">Response regulatory domain-containing protein</fullName>
    </recommendedName>
</protein>
<dbReference type="AlphaFoldDB" id="A0A4Y3QPK9"/>
<dbReference type="PROSITE" id="PS50110">
    <property type="entry name" value="RESPONSE_REGULATORY"/>
    <property type="match status" value="1"/>
</dbReference>
<evidence type="ECO:0000313" key="3">
    <source>
        <dbReference type="EMBL" id="GEB47091.1"/>
    </source>
</evidence>
<reference evidence="3 4" key="1">
    <citation type="submission" date="2019-06" db="EMBL/GenBank/DDBJ databases">
        <title>Whole genome shotgun sequence of Microbacterium testaceum NBRC 12675.</title>
        <authorList>
            <person name="Hosoyama A."/>
            <person name="Uohara A."/>
            <person name="Ohji S."/>
            <person name="Ichikawa N."/>
        </authorList>
    </citation>
    <scope>NUCLEOTIDE SEQUENCE [LARGE SCALE GENOMIC DNA]</scope>
    <source>
        <strain evidence="3 4">NBRC 12675</strain>
    </source>
</reference>
<comment type="caution">
    <text evidence="1">Lacks conserved residue(s) required for the propagation of feature annotation.</text>
</comment>
<sequence>MKDGIQACAEIRAATEIVQPTILMLTARTLAEDQRRAYDTGVDEVIEKPFRPRAIVAQVRDLLAS</sequence>
<organism evidence="3 4">
    <name type="scientific">Microbacterium testaceum</name>
    <name type="common">Aureobacterium testaceum</name>
    <name type="synonym">Brevibacterium testaceum</name>
    <dbReference type="NCBI Taxonomy" id="2033"/>
    <lineage>
        <taxon>Bacteria</taxon>
        <taxon>Bacillati</taxon>
        <taxon>Actinomycetota</taxon>
        <taxon>Actinomycetes</taxon>
        <taxon>Micrococcales</taxon>
        <taxon>Microbacteriaceae</taxon>
        <taxon>Microbacterium</taxon>
    </lineage>
</organism>
<dbReference type="SUPFAM" id="SSF52172">
    <property type="entry name" value="CheY-like"/>
    <property type="match status" value="1"/>
</dbReference>
<evidence type="ECO:0000259" key="2">
    <source>
        <dbReference type="PROSITE" id="PS50110"/>
    </source>
</evidence>
<feature type="domain" description="Response regulatory" evidence="2">
    <location>
        <begin position="1"/>
        <end position="63"/>
    </location>
</feature>
<comment type="caution">
    <text evidence="3">The sequence shown here is derived from an EMBL/GenBank/DDBJ whole genome shotgun (WGS) entry which is preliminary data.</text>
</comment>
<gene>
    <name evidence="3" type="ORF">MTE01_30360</name>
</gene>
<evidence type="ECO:0000256" key="1">
    <source>
        <dbReference type="PROSITE-ProRule" id="PRU00169"/>
    </source>
</evidence>
<evidence type="ECO:0000313" key="4">
    <source>
        <dbReference type="Proteomes" id="UP000319525"/>
    </source>
</evidence>
<dbReference type="EMBL" id="BJML01000012">
    <property type="protein sequence ID" value="GEB47091.1"/>
    <property type="molecule type" value="Genomic_DNA"/>
</dbReference>
<dbReference type="Proteomes" id="UP000319525">
    <property type="component" value="Unassembled WGS sequence"/>
</dbReference>
<dbReference type="InterPro" id="IPR001789">
    <property type="entry name" value="Sig_transdc_resp-reg_receiver"/>
</dbReference>
<dbReference type="Gene3D" id="3.40.50.2300">
    <property type="match status" value="1"/>
</dbReference>